<dbReference type="EMBL" id="AP009384">
    <property type="protein sequence ID" value="BAF90342.1"/>
    <property type="molecule type" value="Genomic_DNA"/>
</dbReference>
<dbReference type="KEGG" id="azc:AZC_4344"/>
<reference evidence="2 3" key="6">
    <citation type="journal article" date="2011" name="Appl. Environ. Microbiol.">
        <title>Involvement of the azorhizobial chromosome partition gene (parA) in the onset of bacteroid differentiation during Sesbania rostrata stem nodule development.</title>
        <authorList>
            <person name="Liu CT."/>
            <person name="Lee KB."/>
            <person name="Wang YS."/>
            <person name="Peng MH."/>
            <person name="Lee KT."/>
            <person name="Suzuki S."/>
            <person name="Suzuki T."/>
            <person name="Oyaizu H."/>
        </authorList>
    </citation>
    <scope>NUCLEOTIDE SEQUENCE [LARGE SCALE GENOMIC DNA]</scope>
    <source>
        <strain evidence="3">ATCC 43989 / DSM 5975 / JCM 20966 / LMG 6465 / NBRC 14845 / NCIMB 13405 / ORS 571</strain>
    </source>
</reference>
<dbReference type="Pfam" id="PF00550">
    <property type="entry name" value="PP-binding"/>
    <property type="match status" value="1"/>
</dbReference>
<reference evidence="2 3" key="1">
    <citation type="journal article" date="2007" name="Appl. Environ. Microbiol.">
        <title>Rhizobial factors required for stem nodule maturation and maintenance in Sesbania rostrata-Azorhizobium caulinodans ORS571 symbiosis.</title>
        <authorList>
            <person name="Suzuki S."/>
            <person name="Aono T."/>
            <person name="Lee KB."/>
            <person name="Suzuki T."/>
            <person name="Liu CT."/>
            <person name="Miwa H."/>
            <person name="Wakao S."/>
            <person name="Iki T."/>
            <person name="Oyaizu H."/>
        </authorList>
    </citation>
    <scope>NUCLEOTIDE SEQUENCE [LARGE SCALE GENOMIC DNA]</scope>
    <source>
        <strain evidence="3">ATCC 43989 / DSM 5975 / JCM 20966 / LMG 6465 / NBRC 14845 / NCIMB 13405 / ORS 571</strain>
    </source>
</reference>
<dbReference type="STRING" id="438753.AZC_4344"/>
<dbReference type="eggNOG" id="COG0236">
    <property type="taxonomic scope" value="Bacteria"/>
</dbReference>
<protein>
    <submittedName>
        <fullName evidence="2">Putative acyl carrier protein</fullName>
    </submittedName>
</protein>
<reference evidence="2 3" key="5">
    <citation type="journal article" date="2010" name="Appl. Environ. Microbiol.">
        <title>phrR-like gene praR of Azorhizobium caulinodans ORS571 is essential for symbiosis with Sesbania rostrata and is involved in expression of reb genes.</title>
        <authorList>
            <person name="Akiba N."/>
            <person name="Aono T."/>
            <person name="Toyazaki H."/>
            <person name="Sato S."/>
            <person name="Oyaizu H."/>
        </authorList>
    </citation>
    <scope>NUCLEOTIDE SEQUENCE [LARGE SCALE GENOMIC DNA]</scope>
    <source>
        <strain evidence="3">ATCC 43989 / DSM 5975 / JCM 20966 / LMG 6465 / NBRC 14845 / NCIMB 13405 / ORS 571</strain>
    </source>
</reference>
<dbReference type="SUPFAM" id="SSF47336">
    <property type="entry name" value="ACP-like"/>
    <property type="match status" value="1"/>
</dbReference>
<proteinExistence type="predicted"/>
<dbReference type="Proteomes" id="UP000000270">
    <property type="component" value="Chromosome"/>
</dbReference>
<keyword evidence="3" id="KW-1185">Reference proteome</keyword>
<dbReference type="Gene3D" id="1.10.1200.10">
    <property type="entry name" value="ACP-like"/>
    <property type="match status" value="1"/>
</dbReference>
<sequence length="120" mass="13916">MMRGEGMRGSEEVKNWMNMFRWIVKLIRDEYGIPEDQLTRHASIEKDLGLDQEQVEQVMETVSEAFEIRFPDDSLDELVKLEELCLLASWLAGFYKQPPFLDGEFVVRAMAMNPRATAEA</sequence>
<reference evidence="3" key="2">
    <citation type="submission" date="2007-04" db="EMBL/GenBank/DDBJ databases">
        <title>Complete genome sequence of the nitrogen-fixing bacterium Azorhizobium caulinodans ORS571.</title>
        <authorList>
            <person name="Lee K.B."/>
            <person name="Backer P.D."/>
            <person name="Aono T."/>
            <person name="Liu C.T."/>
            <person name="Suzuki S."/>
            <person name="Suzuki T."/>
            <person name="Kaneko T."/>
            <person name="Yamada M."/>
            <person name="Tabata S."/>
            <person name="Kupfer D.M."/>
            <person name="Najar F.Z."/>
            <person name="Wiley G.B."/>
            <person name="Roe B."/>
            <person name="Binnewies T."/>
            <person name="Ussery D."/>
            <person name="Vereecke D."/>
            <person name="Gevers D."/>
            <person name="Holsters M."/>
            <person name="Oyaizu H."/>
        </authorList>
    </citation>
    <scope>NUCLEOTIDE SEQUENCE [LARGE SCALE GENOMIC DNA]</scope>
    <source>
        <strain evidence="3">ATCC 43989 / DSM 5975 / JCM 20966 / LMG 6465 / NBRC 14845 / NCIMB 13405 / ORS 571</strain>
    </source>
</reference>
<evidence type="ECO:0000313" key="3">
    <source>
        <dbReference type="Proteomes" id="UP000000270"/>
    </source>
</evidence>
<dbReference type="AlphaFoldDB" id="A8HVQ3"/>
<accession>A8HVQ3</accession>
<dbReference type="InterPro" id="IPR036736">
    <property type="entry name" value="ACP-like_sf"/>
</dbReference>
<name>A8HVQ3_AZOC5</name>
<reference evidence="2 3" key="3">
    <citation type="journal article" date="2008" name="BMC Genomics">
        <title>The genome of the versatile nitrogen fixer Azorhizobium caulinodans ORS571.</title>
        <authorList>
            <person name="Lee KB."/>
            <person name="Backer P.D."/>
            <person name="Aono T."/>
            <person name="Liu CT."/>
            <person name="Suzuki S."/>
            <person name="Suzuki T."/>
            <person name="Kaneko T."/>
            <person name="Yamada M."/>
            <person name="Tabata S."/>
            <person name="Kupfer D.M."/>
            <person name="Najar F.Z."/>
            <person name="Wiley G.B."/>
            <person name="Roe B."/>
            <person name="Binnewies T.T."/>
            <person name="Ussery D.W."/>
            <person name="D'Haeze W."/>
            <person name="Herder J.D."/>
            <person name="Gevers D."/>
            <person name="Vereecke D."/>
            <person name="Holsters M."/>
            <person name="Oyaizu H."/>
        </authorList>
    </citation>
    <scope>NUCLEOTIDE SEQUENCE [LARGE SCALE GENOMIC DNA]</scope>
    <source>
        <strain evidence="3">ATCC 43989 / DSM 5975 / JCM 20966 / LMG 6465 / NBRC 14845 / NCIMB 13405 / ORS 571</strain>
    </source>
</reference>
<gene>
    <name evidence="2" type="primary">acpP</name>
    <name evidence="2" type="ordered locus">AZC_4344</name>
</gene>
<evidence type="ECO:0000313" key="2">
    <source>
        <dbReference type="EMBL" id="BAF90342.1"/>
    </source>
</evidence>
<reference evidence="2 3" key="4">
    <citation type="journal article" date="2009" name="Appl. Environ. Microbiol.">
        <title>Comparative genome-wide transcriptional profiling of Azorhizobium caulinodans ORS571 grown under free-living and symbiotic conditions.</title>
        <authorList>
            <person name="Tsukada S."/>
            <person name="Aono T."/>
            <person name="Akiba N."/>
            <person name="Lee KB."/>
            <person name="Liu CT."/>
            <person name="Toyazaki H."/>
            <person name="Oyaizu H."/>
        </authorList>
    </citation>
    <scope>NUCLEOTIDE SEQUENCE [LARGE SCALE GENOMIC DNA]</scope>
    <source>
        <strain evidence="3">ATCC 43989 / DSM 5975 / JCM 20966 / LMG 6465 / NBRC 14845 / NCIMB 13405 / ORS 571</strain>
    </source>
</reference>
<feature type="domain" description="Carrier" evidence="1">
    <location>
        <begin position="21"/>
        <end position="85"/>
    </location>
</feature>
<evidence type="ECO:0000259" key="1">
    <source>
        <dbReference type="Pfam" id="PF00550"/>
    </source>
</evidence>
<dbReference type="HOGENOM" id="CLU_2107122_0_0_5"/>
<organism evidence="2 3">
    <name type="scientific">Azorhizobium caulinodans (strain ATCC 43989 / DSM 5975 / JCM 20966 / LMG 6465 / NBRC 14845 / NCIMB 13405 / ORS 571)</name>
    <dbReference type="NCBI Taxonomy" id="438753"/>
    <lineage>
        <taxon>Bacteria</taxon>
        <taxon>Pseudomonadati</taxon>
        <taxon>Pseudomonadota</taxon>
        <taxon>Alphaproteobacteria</taxon>
        <taxon>Hyphomicrobiales</taxon>
        <taxon>Xanthobacteraceae</taxon>
        <taxon>Azorhizobium</taxon>
    </lineage>
</organism>
<dbReference type="InterPro" id="IPR009081">
    <property type="entry name" value="PP-bd_ACP"/>
</dbReference>